<gene>
    <name evidence="1" type="ORF">GCM10009020_18170</name>
</gene>
<keyword evidence="2" id="KW-1185">Reference proteome</keyword>
<comment type="caution">
    <text evidence="1">The sequence shown here is derived from an EMBL/GenBank/DDBJ whole genome shotgun (WGS) entry which is preliminary data.</text>
</comment>
<dbReference type="EMBL" id="BAAADV010000003">
    <property type="protein sequence ID" value="GAA0671952.1"/>
    <property type="molecule type" value="Genomic_DNA"/>
</dbReference>
<evidence type="ECO:0000313" key="1">
    <source>
        <dbReference type="EMBL" id="GAA0671952.1"/>
    </source>
</evidence>
<dbReference type="AlphaFoldDB" id="A0AAV3T8Y5"/>
<proteinExistence type="predicted"/>
<dbReference type="Proteomes" id="UP001500420">
    <property type="component" value="Unassembled WGS sequence"/>
</dbReference>
<name>A0AAV3T8Y5_9EURY</name>
<evidence type="ECO:0008006" key="3">
    <source>
        <dbReference type="Google" id="ProtNLM"/>
    </source>
</evidence>
<dbReference type="RefSeq" id="WP_343773675.1">
    <property type="nucleotide sequence ID" value="NZ_BAAADV010000003.1"/>
</dbReference>
<accession>A0AAV3T8Y5</accession>
<reference evidence="1 2" key="1">
    <citation type="journal article" date="2019" name="Int. J. Syst. Evol. Microbiol.">
        <title>The Global Catalogue of Microorganisms (GCM) 10K type strain sequencing project: providing services to taxonomists for standard genome sequencing and annotation.</title>
        <authorList>
            <consortium name="The Broad Institute Genomics Platform"/>
            <consortium name="The Broad Institute Genome Sequencing Center for Infectious Disease"/>
            <person name="Wu L."/>
            <person name="Ma J."/>
        </authorList>
    </citation>
    <scope>NUCLEOTIDE SEQUENCE [LARGE SCALE GENOMIC DNA]</scope>
    <source>
        <strain evidence="1 2">JCM 16328</strain>
    </source>
</reference>
<organism evidence="1 2">
    <name type="scientific">Natronoarchaeum mannanilyticum</name>
    <dbReference type="NCBI Taxonomy" id="926360"/>
    <lineage>
        <taxon>Archaea</taxon>
        <taxon>Methanobacteriati</taxon>
        <taxon>Methanobacteriota</taxon>
        <taxon>Stenosarchaea group</taxon>
        <taxon>Halobacteria</taxon>
        <taxon>Halobacteriales</taxon>
        <taxon>Natronoarchaeaceae</taxon>
    </lineage>
</organism>
<sequence length="49" mass="5415">MDGTDGNQPSPVDPGETELVYRSDGRIELRVQDAAGQWITTDSPVEVRR</sequence>
<protein>
    <recommendedName>
        <fullName evidence="3">Halobacterial output domain-containing protein</fullName>
    </recommendedName>
</protein>
<evidence type="ECO:0000313" key="2">
    <source>
        <dbReference type="Proteomes" id="UP001500420"/>
    </source>
</evidence>